<organism evidence="2 3">
    <name type="scientific">Dictyocaulus viviparus</name>
    <name type="common">Bovine lungworm</name>
    <dbReference type="NCBI Taxonomy" id="29172"/>
    <lineage>
        <taxon>Eukaryota</taxon>
        <taxon>Metazoa</taxon>
        <taxon>Ecdysozoa</taxon>
        <taxon>Nematoda</taxon>
        <taxon>Chromadorea</taxon>
        <taxon>Rhabditida</taxon>
        <taxon>Rhabditina</taxon>
        <taxon>Rhabditomorpha</taxon>
        <taxon>Strongyloidea</taxon>
        <taxon>Metastrongylidae</taxon>
        <taxon>Dictyocaulus</taxon>
    </lineage>
</organism>
<proteinExistence type="predicted"/>
<dbReference type="Proteomes" id="UP000053766">
    <property type="component" value="Unassembled WGS sequence"/>
</dbReference>
<name>A0A0D8Y7D7_DICVI</name>
<sequence length="173" mass="20856">MGDTALQTAVHRTVPVADQSQKPIKCIEKFHILYKRYHIKYLFPLMFIMLYMVFGSVIFYLLESSTDQNTKNEQYGIYMKMNRIELHLKKYQLHEVQAYKWTAVHRTVPVSDQSQKPIKCIEKFHMLYKRYHIKYLFPLMFIMLYMVFGSVIFYLLESSTDQNTKNEQYGIYM</sequence>
<keyword evidence="1" id="KW-1133">Transmembrane helix</keyword>
<dbReference type="AlphaFoldDB" id="A0A0D8Y7D7"/>
<keyword evidence="1" id="KW-0472">Membrane</keyword>
<dbReference type="EMBL" id="KN716175">
    <property type="protein sequence ID" value="KJH51884.1"/>
    <property type="molecule type" value="Genomic_DNA"/>
</dbReference>
<keyword evidence="1" id="KW-0812">Transmembrane</keyword>
<gene>
    <name evidence="2" type="ORF">DICVIV_01963</name>
</gene>
<keyword evidence="3" id="KW-1185">Reference proteome</keyword>
<reference evidence="3" key="2">
    <citation type="journal article" date="2016" name="Sci. Rep.">
        <title>Dictyocaulus viviparus genome, variome and transcriptome elucidate lungworm biology and support future intervention.</title>
        <authorList>
            <person name="McNulty S.N."/>
            <person name="Strube C."/>
            <person name="Rosa B.A."/>
            <person name="Martin J.C."/>
            <person name="Tyagi R."/>
            <person name="Choi Y.J."/>
            <person name="Wang Q."/>
            <person name="Hallsworth Pepin K."/>
            <person name="Zhang X."/>
            <person name="Ozersky P."/>
            <person name="Wilson R.K."/>
            <person name="Sternberg P.W."/>
            <person name="Gasser R.B."/>
            <person name="Mitreva M."/>
        </authorList>
    </citation>
    <scope>NUCLEOTIDE SEQUENCE [LARGE SCALE GENOMIC DNA]</scope>
    <source>
        <strain evidence="3">HannoverDv2000</strain>
    </source>
</reference>
<feature type="transmembrane region" description="Helical" evidence="1">
    <location>
        <begin position="41"/>
        <end position="62"/>
    </location>
</feature>
<feature type="transmembrane region" description="Helical" evidence="1">
    <location>
        <begin position="135"/>
        <end position="156"/>
    </location>
</feature>
<evidence type="ECO:0000256" key="1">
    <source>
        <dbReference type="SAM" id="Phobius"/>
    </source>
</evidence>
<protein>
    <submittedName>
        <fullName evidence="2">Uncharacterized protein</fullName>
    </submittedName>
</protein>
<evidence type="ECO:0000313" key="2">
    <source>
        <dbReference type="EMBL" id="KJH51884.1"/>
    </source>
</evidence>
<evidence type="ECO:0000313" key="3">
    <source>
        <dbReference type="Proteomes" id="UP000053766"/>
    </source>
</evidence>
<reference evidence="2 3" key="1">
    <citation type="submission" date="2013-11" db="EMBL/GenBank/DDBJ databases">
        <title>Draft genome of the bovine lungworm Dictyocaulus viviparus.</title>
        <authorList>
            <person name="Mitreva M."/>
        </authorList>
    </citation>
    <scope>NUCLEOTIDE SEQUENCE [LARGE SCALE GENOMIC DNA]</scope>
    <source>
        <strain evidence="2 3">HannoverDv2000</strain>
    </source>
</reference>
<dbReference type="OrthoDB" id="297496at2759"/>
<accession>A0A0D8Y7D7</accession>